<accession>A0A1H3MGP3</accession>
<keyword evidence="2" id="KW-1185">Reference proteome</keyword>
<evidence type="ECO:0000313" key="1">
    <source>
        <dbReference type="EMBL" id="SDY75806.1"/>
    </source>
</evidence>
<organism evidence="1 2">
    <name type="scientific">Micromonospora pattaloongensis</name>
    <dbReference type="NCBI Taxonomy" id="405436"/>
    <lineage>
        <taxon>Bacteria</taxon>
        <taxon>Bacillati</taxon>
        <taxon>Actinomycetota</taxon>
        <taxon>Actinomycetes</taxon>
        <taxon>Micromonosporales</taxon>
        <taxon>Micromonosporaceae</taxon>
        <taxon>Micromonospora</taxon>
    </lineage>
</organism>
<dbReference type="STRING" id="405436.SAMN05444365_103372"/>
<name>A0A1H3MGP3_9ACTN</name>
<dbReference type="AlphaFoldDB" id="A0A1H3MGP3"/>
<protein>
    <recommendedName>
        <fullName evidence="3">Antibiotic biosynthesis monooxygenase</fullName>
    </recommendedName>
</protein>
<dbReference type="EMBL" id="FNPH01000003">
    <property type="protein sequence ID" value="SDY75806.1"/>
    <property type="molecule type" value="Genomic_DNA"/>
</dbReference>
<proteinExistence type="predicted"/>
<dbReference type="Proteomes" id="UP000242415">
    <property type="component" value="Unassembled WGS sequence"/>
</dbReference>
<evidence type="ECO:0008006" key="3">
    <source>
        <dbReference type="Google" id="ProtNLM"/>
    </source>
</evidence>
<gene>
    <name evidence="1" type="ORF">SAMN05444365_103372</name>
</gene>
<evidence type="ECO:0000313" key="2">
    <source>
        <dbReference type="Proteomes" id="UP000242415"/>
    </source>
</evidence>
<sequence>MSGDVIVRMWEVRAEPYGFAELITWVCDTALPELEHSPLHISSEVFSSADNRLVVISKWRSSPVPLPDPPATLVARPPHVWDFTQVDR</sequence>
<reference evidence="2" key="1">
    <citation type="submission" date="2016-10" db="EMBL/GenBank/DDBJ databases">
        <authorList>
            <person name="Varghese N."/>
            <person name="Submissions S."/>
        </authorList>
    </citation>
    <scope>NUCLEOTIDE SEQUENCE [LARGE SCALE GENOMIC DNA]</scope>
    <source>
        <strain evidence="2">DSM 45245</strain>
    </source>
</reference>